<dbReference type="Gene3D" id="3.40.50.150">
    <property type="entry name" value="Vaccinia Virus protein VP39"/>
    <property type="match status" value="1"/>
</dbReference>
<dbReference type="InterPro" id="IPR029063">
    <property type="entry name" value="SAM-dependent_MTases_sf"/>
</dbReference>
<evidence type="ECO:0000313" key="3">
    <source>
        <dbReference type="EMBL" id="KAK1526388.1"/>
    </source>
</evidence>
<organism evidence="3 4">
    <name type="scientific">Colletotrichum costaricense</name>
    <dbReference type="NCBI Taxonomy" id="1209916"/>
    <lineage>
        <taxon>Eukaryota</taxon>
        <taxon>Fungi</taxon>
        <taxon>Dikarya</taxon>
        <taxon>Ascomycota</taxon>
        <taxon>Pezizomycotina</taxon>
        <taxon>Sordariomycetes</taxon>
        <taxon>Hypocreomycetidae</taxon>
        <taxon>Glomerellales</taxon>
        <taxon>Glomerellaceae</taxon>
        <taxon>Colletotrichum</taxon>
        <taxon>Colletotrichum acutatum species complex</taxon>
    </lineage>
</organism>
<evidence type="ECO:0000256" key="1">
    <source>
        <dbReference type="ARBA" id="ARBA00038158"/>
    </source>
</evidence>
<dbReference type="PANTHER" id="PTHR43591">
    <property type="entry name" value="METHYLTRANSFERASE"/>
    <property type="match status" value="1"/>
</dbReference>
<keyword evidence="4" id="KW-1185">Reference proteome</keyword>
<dbReference type="SUPFAM" id="SSF53335">
    <property type="entry name" value="S-adenosyl-L-methionine-dependent methyltransferases"/>
    <property type="match status" value="1"/>
</dbReference>
<comment type="similarity">
    <text evidence="1">Belongs to the methyltransferase superfamily. LaeA methyltransferase family.</text>
</comment>
<accession>A0AAJ0DZZ7</accession>
<protein>
    <submittedName>
        <fullName evidence="3">Methyltransferase</fullName>
    </submittedName>
</protein>
<keyword evidence="3" id="KW-0808">Transferase</keyword>
<dbReference type="RefSeq" id="XP_060313241.1">
    <property type="nucleotide sequence ID" value="XM_060456967.1"/>
</dbReference>
<feature type="region of interest" description="Disordered" evidence="2">
    <location>
        <begin position="78"/>
        <end position="143"/>
    </location>
</feature>
<keyword evidence="3" id="KW-0489">Methyltransferase</keyword>
<gene>
    <name evidence="3" type="ORF">CCOS01_08806</name>
</gene>
<dbReference type="Proteomes" id="UP001240678">
    <property type="component" value="Unassembled WGS sequence"/>
</dbReference>
<name>A0AAJ0DZZ7_9PEZI</name>
<comment type="caution">
    <text evidence="3">The sequence shown here is derived from an EMBL/GenBank/DDBJ whole genome shotgun (WGS) entry which is preliminary data.</text>
</comment>
<dbReference type="EMBL" id="MOOE01000008">
    <property type="protein sequence ID" value="KAK1526388.1"/>
    <property type="molecule type" value="Genomic_DNA"/>
</dbReference>
<dbReference type="CDD" id="cd02440">
    <property type="entry name" value="AdoMet_MTases"/>
    <property type="match status" value="1"/>
</dbReference>
<dbReference type="GeneID" id="85340514"/>
<dbReference type="Pfam" id="PF13489">
    <property type="entry name" value="Methyltransf_23"/>
    <property type="match status" value="1"/>
</dbReference>
<evidence type="ECO:0000313" key="4">
    <source>
        <dbReference type="Proteomes" id="UP001240678"/>
    </source>
</evidence>
<dbReference type="PANTHER" id="PTHR43591:SF10">
    <property type="entry name" value="ABC TRANSMEMBRANE TYPE-1 DOMAIN-CONTAINING PROTEIN-RELATED"/>
    <property type="match status" value="1"/>
</dbReference>
<dbReference type="AlphaFoldDB" id="A0AAJ0DZZ7"/>
<evidence type="ECO:0000256" key="2">
    <source>
        <dbReference type="SAM" id="MobiDB-lite"/>
    </source>
</evidence>
<dbReference type="GO" id="GO:0032259">
    <property type="term" value="P:methylation"/>
    <property type="evidence" value="ECO:0007669"/>
    <property type="project" value="UniProtKB-KW"/>
</dbReference>
<sequence>MFRELMGIRSHYGVQVYKTVLSAATLVGHFRSPELTPPGRLAHRRERAHFFFRCYKPRPSVATGNRTIMAEPSSTVPLATTAASPAPGTAPAGDAPVPAAAAAAPAPVTNDNNPPSPAPAPLEPDEDEGNFTEGSSTADDRISSYTASLSSSVVDYPIEYGRRYHAFRPGSYKFPNDESEMDRLDLAHAMMVKAIGSRLYNAPLKKEKVQRILDIGTGTGLWAVEMGDIFENAEVLGIDLSPIQPEWVPPNVKFEIDDVESPWVGNRKYDFIMCRYMVASIKDWPGLIKNIFDHLNPGGWVEFQDVNTQFYSDDDTFSQDSATARWMAGFARACKGMGRDTDVAPTLASLLRQGGFPSETVHARRVKAPLGPWAKDQFYKDLGMMNLILTIDGLEALSLKLFSELLGRTQEEILVETAAVRRELKTGAFGAFHAMFDIYNVYAQKPLETEDTTQ</sequence>
<dbReference type="GO" id="GO:0008168">
    <property type="term" value="F:methyltransferase activity"/>
    <property type="evidence" value="ECO:0007669"/>
    <property type="project" value="UniProtKB-KW"/>
</dbReference>
<feature type="compositionally biased region" description="Low complexity" evidence="2">
    <location>
        <begin position="78"/>
        <end position="113"/>
    </location>
</feature>
<reference evidence="3 4" key="1">
    <citation type="submission" date="2016-10" db="EMBL/GenBank/DDBJ databases">
        <title>The genome sequence of Colletotrichum fioriniae PJ7.</title>
        <authorList>
            <person name="Baroncelli R."/>
        </authorList>
    </citation>
    <scope>NUCLEOTIDE SEQUENCE [LARGE SCALE GENOMIC DNA]</scope>
    <source>
        <strain evidence="3 4">IMI 309622</strain>
    </source>
</reference>
<proteinExistence type="inferred from homology"/>